<evidence type="ECO:0000256" key="17">
    <source>
        <dbReference type="SAM" id="Phobius"/>
    </source>
</evidence>
<sequence length="110" mass="11842">MAHSQLIHHDEAHGTTGGYLVGFMLSVLLTAASFGLVMGGVLAPKAAIIALAGLAFVQIVVHLVCFLHMNTSSSQRWNVMAFSYTVLTALILIVGTLWVMHNVSMNMMSR</sequence>
<keyword evidence="9 17" id="KW-1133">Transmembrane helix</keyword>
<evidence type="ECO:0000256" key="8">
    <source>
        <dbReference type="ARBA" id="ARBA00022982"/>
    </source>
</evidence>
<dbReference type="PANTHER" id="PTHR36835">
    <property type="entry name" value="CYTOCHROME BO(3) UBIQUINOL OXIDASE SUBUNIT 4"/>
    <property type="match status" value="1"/>
</dbReference>
<comment type="function">
    <text evidence="12">Cytochrome bo(3) ubiquinol terminal oxidase is the component of the aerobic respiratory chain of E.coli that predominates when cells are grown at high aeration. Has proton pump activity across the membrane in addition to electron transfer, pumping 2 protons/electron.</text>
</comment>
<evidence type="ECO:0000256" key="2">
    <source>
        <dbReference type="ARBA" id="ARBA00008079"/>
    </source>
</evidence>
<evidence type="ECO:0000256" key="3">
    <source>
        <dbReference type="ARBA" id="ARBA00011700"/>
    </source>
</evidence>
<comment type="subunit">
    <text evidence="3">Heterooctamer of two A chains, two B chains, two C chains and two D chains.</text>
</comment>
<dbReference type="Proteomes" id="UP000032866">
    <property type="component" value="Chromosome 1"/>
</dbReference>
<comment type="similarity">
    <text evidence="2">Belongs to the cytochrome c oxidase bacterial subunit 4 family.</text>
</comment>
<evidence type="ECO:0000256" key="4">
    <source>
        <dbReference type="ARBA" id="ARBA00014689"/>
    </source>
</evidence>
<dbReference type="GO" id="GO:0015990">
    <property type="term" value="P:electron transport coupled proton transport"/>
    <property type="evidence" value="ECO:0007669"/>
    <property type="project" value="InterPro"/>
</dbReference>
<evidence type="ECO:0000256" key="9">
    <source>
        <dbReference type="ARBA" id="ARBA00022989"/>
    </source>
</evidence>
<keyword evidence="7 17" id="KW-0812">Transmembrane</keyword>
<evidence type="ECO:0000256" key="10">
    <source>
        <dbReference type="ARBA" id="ARBA00023002"/>
    </source>
</evidence>
<dbReference type="PANTHER" id="PTHR36835:SF1">
    <property type="entry name" value="CYTOCHROME BO(3) UBIQUINOL OXIDASE SUBUNIT 4"/>
    <property type="match status" value="1"/>
</dbReference>
<dbReference type="GO" id="GO:0009486">
    <property type="term" value="F:cytochrome bo3 ubiquinol oxidase activity"/>
    <property type="evidence" value="ECO:0007669"/>
    <property type="project" value="InterPro"/>
</dbReference>
<keyword evidence="5" id="KW-0813">Transport</keyword>
<evidence type="ECO:0000256" key="6">
    <source>
        <dbReference type="ARBA" id="ARBA00022475"/>
    </source>
</evidence>
<evidence type="ECO:0000256" key="13">
    <source>
        <dbReference type="ARBA" id="ARBA00030071"/>
    </source>
</evidence>
<keyword evidence="10" id="KW-0560">Oxidoreductase</keyword>
<dbReference type="EMBL" id="CP003774">
    <property type="protein sequence ID" value="AFQ47176.1"/>
    <property type="molecule type" value="Genomic_DNA"/>
</dbReference>
<evidence type="ECO:0000256" key="12">
    <source>
        <dbReference type="ARBA" id="ARBA00025694"/>
    </source>
</evidence>
<accession>A0A9W3P867</accession>
<dbReference type="Pfam" id="PF03626">
    <property type="entry name" value="COX4_pro"/>
    <property type="match status" value="1"/>
</dbReference>
<dbReference type="AlphaFoldDB" id="A0A9W3P867"/>
<protein>
    <recommendedName>
        <fullName evidence="4">Cytochrome bo(3) ubiquinol oxidase subunit 4</fullName>
    </recommendedName>
    <alternativeName>
        <fullName evidence="16">Cytochrome o ubiquinol oxidase subunit 4</fullName>
    </alternativeName>
    <alternativeName>
        <fullName evidence="13">Oxidase bo(3) subunit 4</fullName>
    </alternativeName>
    <alternativeName>
        <fullName evidence="14">Ubiquinol oxidase polypeptide IV</fullName>
    </alternativeName>
    <alternativeName>
        <fullName evidence="15">Ubiquinol oxidase subunit 4</fullName>
    </alternativeName>
</protein>
<organism evidence="18 19">
    <name type="scientific">Burkholderia cepacia GG4</name>
    <dbReference type="NCBI Taxonomy" id="1009846"/>
    <lineage>
        <taxon>Bacteria</taxon>
        <taxon>Pseudomonadati</taxon>
        <taxon>Pseudomonadota</taxon>
        <taxon>Betaproteobacteria</taxon>
        <taxon>Burkholderiales</taxon>
        <taxon>Burkholderiaceae</taxon>
        <taxon>Burkholderia</taxon>
        <taxon>Burkholderia cepacia complex</taxon>
    </lineage>
</organism>
<feature type="transmembrane region" description="Helical" evidence="17">
    <location>
        <begin position="20"/>
        <end position="41"/>
    </location>
</feature>
<feature type="transmembrane region" description="Helical" evidence="17">
    <location>
        <begin position="81"/>
        <end position="100"/>
    </location>
</feature>
<dbReference type="InterPro" id="IPR005171">
    <property type="entry name" value="Cyt_c_oxidase_su4_prok"/>
</dbReference>
<comment type="subcellular location">
    <subcellularLocation>
        <location evidence="1">Cell membrane</location>
        <topology evidence="1">Multi-pass membrane protein</topology>
    </subcellularLocation>
</comment>
<dbReference type="RefSeq" id="WP_014896092.1">
    <property type="nucleotide sequence ID" value="NC_018513.1"/>
</dbReference>
<name>A0A9W3P867_BURCE</name>
<evidence type="ECO:0000256" key="11">
    <source>
        <dbReference type="ARBA" id="ARBA00023136"/>
    </source>
</evidence>
<evidence type="ECO:0000256" key="1">
    <source>
        <dbReference type="ARBA" id="ARBA00004651"/>
    </source>
</evidence>
<evidence type="ECO:0000256" key="16">
    <source>
        <dbReference type="ARBA" id="ARBA00032185"/>
    </source>
</evidence>
<dbReference type="NCBIfam" id="TIGR02847">
    <property type="entry name" value="CyoD"/>
    <property type="match status" value="1"/>
</dbReference>
<evidence type="ECO:0000313" key="18">
    <source>
        <dbReference type="EMBL" id="AFQ47176.1"/>
    </source>
</evidence>
<dbReference type="GO" id="GO:0009319">
    <property type="term" value="C:cytochrome o ubiquinol oxidase complex"/>
    <property type="evidence" value="ECO:0007669"/>
    <property type="project" value="TreeGrafter"/>
</dbReference>
<evidence type="ECO:0000256" key="15">
    <source>
        <dbReference type="ARBA" id="ARBA00031887"/>
    </source>
</evidence>
<proteinExistence type="inferred from homology"/>
<evidence type="ECO:0000256" key="14">
    <source>
        <dbReference type="ARBA" id="ARBA00030211"/>
    </source>
</evidence>
<evidence type="ECO:0000256" key="5">
    <source>
        <dbReference type="ARBA" id="ARBA00022448"/>
    </source>
</evidence>
<keyword evidence="6" id="KW-1003">Cell membrane</keyword>
<evidence type="ECO:0000313" key="19">
    <source>
        <dbReference type="Proteomes" id="UP000032866"/>
    </source>
</evidence>
<dbReference type="GO" id="GO:0015078">
    <property type="term" value="F:proton transmembrane transporter activity"/>
    <property type="evidence" value="ECO:0007669"/>
    <property type="project" value="TreeGrafter"/>
</dbReference>
<keyword evidence="8" id="KW-0249">Electron transport</keyword>
<dbReference type="InterPro" id="IPR014210">
    <property type="entry name" value="Cyt_o_ubiqinol_oxidase_su4"/>
</dbReference>
<dbReference type="KEGG" id="bct:GEM_0727"/>
<dbReference type="GO" id="GO:0005886">
    <property type="term" value="C:plasma membrane"/>
    <property type="evidence" value="ECO:0007669"/>
    <property type="project" value="UniProtKB-SubCell"/>
</dbReference>
<dbReference type="InterPro" id="IPR050968">
    <property type="entry name" value="Cytochrome_c_oxidase_bac_sub4"/>
</dbReference>
<keyword evidence="11 17" id="KW-0472">Membrane</keyword>
<reference evidence="18 19" key="1">
    <citation type="journal article" date="2012" name="J. Bacteriol.">
        <title>Complete Genome Sequence of Burkholderia sp. Strain GG4, a Betaproteobacterium That Reduces 3-Oxo-N-Acylhomoserine Lactones and Produces Different N-Acylhomoserine Lactones.</title>
        <authorList>
            <person name="Hong K.W."/>
            <person name="Koh C.L."/>
            <person name="Sam C.K."/>
            <person name="Yin W.F."/>
            <person name="Chan K.G."/>
        </authorList>
    </citation>
    <scope>NUCLEOTIDE SEQUENCE [LARGE SCALE GENOMIC DNA]</scope>
    <source>
        <strain evidence="18 19">GG4</strain>
    </source>
</reference>
<feature type="transmembrane region" description="Helical" evidence="17">
    <location>
        <begin position="48"/>
        <end position="69"/>
    </location>
</feature>
<dbReference type="GO" id="GO:0019646">
    <property type="term" value="P:aerobic electron transport chain"/>
    <property type="evidence" value="ECO:0007669"/>
    <property type="project" value="TreeGrafter"/>
</dbReference>
<gene>
    <name evidence="18" type="ORF">GEM_0727</name>
</gene>
<evidence type="ECO:0000256" key="7">
    <source>
        <dbReference type="ARBA" id="ARBA00022692"/>
    </source>
</evidence>